<comment type="subcellular location">
    <subcellularLocation>
        <location evidence="1 10">Cell membrane</location>
        <topology evidence="1 10">Multi-pass membrane protein</topology>
    </subcellularLocation>
</comment>
<dbReference type="VEuPathDB" id="VectorBase:CSON013735"/>
<feature type="transmembrane region" description="Helical" evidence="10">
    <location>
        <begin position="138"/>
        <end position="161"/>
    </location>
</feature>
<dbReference type="EMBL" id="UFQT01000704">
    <property type="protein sequence ID" value="SSX26664.1"/>
    <property type="molecule type" value="Genomic_DNA"/>
</dbReference>
<feature type="transmembrane region" description="Helical" evidence="10">
    <location>
        <begin position="35"/>
        <end position="53"/>
    </location>
</feature>
<proteinExistence type="inferred from homology"/>
<evidence type="ECO:0000256" key="2">
    <source>
        <dbReference type="ARBA" id="ARBA00022475"/>
    </source>
</evidence>
<feature type="transmembrane region" description="Helical" evidence="10">
    <location>
        <begin position="285"/>
        <end position="306"/>
    </location>
</feature>
<comment type="caution">
    <text evidence="10">Lacks conserved residue(s) required for the propagation of feature annotation.</text>
</comment>
<dbReference type="GO" id="GO:0005886">
    <property type="term" value="C:plasma membrane"/>
    <property type="evidence" value="ECO:0007669"/>
    <property type="project" value="UniProtKB-SubCell"/>
</dbReference>
<keyword evidence="9 10" id="KW-0807">Transducer</keyword>
<comment type="similarity">
    <text evidence="10">Belongs to the insect chemoreceptor superfamily. Heteromeric odorant receptor channel (TC 1.A.69) family.</text>
</comment>
<evidence type="ECO:0000256" key="8">
    <source>
        <dbReference type="ARBA" id="ARBA00023170"/>
    </source>
</evidence>
<feature type="transmembrane region" description="Helical" evidence="10">
    <location>
        <begin position="312"/>
        <end position="335"/>
    </location>
</feature>
<feature type="transmembrane region" description="Helical" evidence="10">
    <location>
        <begin position="181"/>
        <end position="203"/>
    </location>
</feature>
<organism evidence="11">
    <name type="scientific">Culicoides sonorensis</name>
    <name type="common">Biting midge</name>
    <dbReference type="NCBI Taxonomy" id="179676"/>
    <lineage>
        <taxon>Eukaryota</taxon>
        <taxon>Metazoa</taxon>
        <taxon>Ecdysozoa</taxon>
        <taxon>Arthropoda</taxon>
        <taxon>Hexapoda</taxon>
        <taxon>Insecta</taxon>
        <taxon>Pterygota</taxon>
        <taxon>Neoptera</taxon>
        <taxon>Endopterygota</taxon>
        <taxon>Diptera</taxon>
        <taxon>Nematocera</taxon>
        <taxon>Chironomoidea</taxon>
        <taxon>Ceratopogonidae</taxon>
        <taxon>Ceratopogoninae</taxon>
        <taxon>Culicoides</taxon>
        <taxon>Monoculicoides</taxon>
    </lineage>
</organism>
<keyword evidence="2" id="KW-1003">Cell membrane</keyword>
<gene>
    <name evidence="11" type="primary">CSON013735</name>
</gene>
<dbReference type="Pfam" id="PF02949">
    <property type="entry name" value="7tm_6"/>
    <property type="match status" value="1"/>
</dbReference>
<evidence type="ECO:0000256" key="1">
    <source>
        <dbReference type="ARBA" id="ARBA00004651"/>
    </source>
</evidence>
<keyword evidence="7 10" id="KW-0472">Membrane</keyword>
<keyword evidence="4 10" id="KW-0812">Transmembrane</keyword>
<protein>
    <recommendedName>
        <fullName evidence="10">Odorant receptor</fullName>
    </recommendedName>
</protein>
<dbReference type="GO" id="GO:0005549">
    <property type="term" value="F:odorant binding"/>
    <property type="evidence" value="ECO:0007669"/>
    <property type="project" value="InterPro"/>
</dbReference>
<keyword evidence="3 10" id="KW-0716">Sensory transduction</keyword>
<keyword evidence="8 10" id="KW-0675">Receptor</keyword>
<dbReference type="PANTHER" id="PTHR21137">
    <property type="entry name" value="ODORANT RECEPTOR"/>
    <property type="match status" value="1"/>
</dbReference>
<dbReference type="PANTHER" id="PTHR21137:SF35">
    <property type="entry name" value="ODORANT RECEPTOR 19A-RELATED"/>
    <property type="match status" value="1"/>
</dbReference>
<keyword evidence="5 10" id="KW-0552">Olfaction</keyword>
<evidence type="ECO:0000256" key="4">
    <source>
        <dbReference type="ARBA" id="ARBA00022692"/>
    </source>
</evidence>
<dbReference type="AlphaFoldDB" id="A0A336M8L4"/>
<dbReference type="GO" id="GO:0007165">
    <property type="term" value="P:signal transduction"/>
    <property type="evidence" value="ECO:0007669"/>
    <property type="project" value="UniProtKB-KW"/>
</dbReference>
<evidence type="ECO:0000313" key="11">
    <source>
        <dbReference type="EMBL" id="SSX26664.1"/>
    </source>
</evidence>
<evidence type="ECO:0000256" key="7">
    <source>
        <dbReference type="ARBA" id="ARBA00023136"/>
    </source>
</evidence>
<keyword evidence="6 10" id="KW-1133">Transmembrane helix</keyword>
<evidence type="ECO:0000256" key="6">
    <source>
        <dbReference type="ARBA" id="ARBA00022989"/>
    </source>
</evidence>
<reference evidence="11" key="1">
    <citation type="submission" date="2018-07" db="EMBL/GenBank/DDBJ databases">
        <authorList>
            <person name="Quirk P.G."/>
            <person name="Krulwich T.A."/>
        </authorList>
    </citation>
    <scope>NUCLEOTIDE SEQUENCE</scope>
</reference>
<dbReference type="GO" id="GO:0004984">
    <property type="term" value="F:olfactory receptor activity"/>
    <property type="evidence" value="ECO:0007669"/>
    <property type="project" value="InterPro"/>
</dbReference>
<name>A0A336M8L4_CULSO</name>
<feature type="transmembrane region" description="Helical" evidence="10">
    <location>
        <begin position="73"/>
        <end position="93"/>
    </location>
</feature>
<accession>A0A336M8L4</accession>
<evidence type="ECO:0000256" key="5">
    <source>
        <dbReference type="ARBA" id="ARBA00022725"/>
    </source>
</evidence>
<evidence type="ECO:0000256" key="9">
    <source>
        <dbReference type="ARBA" id="ARBA00023224"/>
    </source>
</evidence>
<evidence type="ECO:0000256" key="3">
    <source>
        <dbReference type="ARBA" id="ARBA00022606"/>
    </source>
</evidence>
<sequence length="425" mass="49639">MTDVEKIIKLIKSLLIGLSLNVFVDFKNQTVLYKIYRLLSFVIVILFYVVGFYNDFISSLLNRETKGIIPSFFTGNNVIAVTTLVSRAILLMIKRRQFLKLMNWLKDTYEPESNEWERKYKKDYMEQVGIKNLKEWKYMLFFILSMITFTPTAEIILHAINPSFEFLLSSQIVGITKDSKYYFILNITSHAFGFAMIYSYIFIDFMMFVTISRHILAQLKIINDMCKDIGKYEKNLVEQYFGRHYHNTTELKLMGLNKDILVSKHQQYPKSMVLLKLILERHKKLLSIVKIASDFYFLSILLYEALTFVCNGFVYCTLTILNGSWFLALTSTFVLPQYYVISSIGTEILESGNEMSTNLYNSDWLYLSPKERKMMQICMVLSQKPHTLTAGGFQDVSLQRFTYVMSFSYRCCLLISFLDKKGQSG</sequence>
<evidence type="ECO:0000256" key="10">
    <source>
        <dbReference type="RuleBase" id="RU351113"/>
    </source>
</evidence>
<dbReference type="InterPro" id="IPR004117">
    <property type="entry name" value="7tm6_olfct_rcpt"/>
</dbReference>